<evidence type="ECO:0000259" key="18">
    <source>
        <dbReference type="Pfam" id="PF02910"/>
    </source>
</evidence>
<evidence type="ECO:0000256" key="5">
    <source>
        <dbReference type="ARBA" id="ARBA00014044"/>
    </source>
</evidence>
<dbReference type="GO" id="GO:0005886">
    <property type="term" value="C:plasma membrane"/>
    <property type="evidence" value="ECO:0007669"/>
    <property type="project" value="UniProtKB-SubCell"/>
</dbReference>
<comment type="caution">
    <text evidence="19">The sequence shown here is derived from an EMBL/GenBank/DDBJ whole genome shotgun (WGS) entry which is preliminary data.</text>
</comment>
<comment type="subcellular location">
    <subcellularLocation>
        <location evidence="2">Cell inner membrane</location>
        <topology evidence="2">Peripheral membrane protein</topology>
        <orientation evidence="2">Cytoplasmic side</orientation>
    </subcellularLocation>
</comment>
<gene>
    <name evidence="19" type="ORF">FZJ47_05495</name>
</gene>
<comment type="catalytic activity">
    <reaction evidence="15">
        <text>a quinone + succinate = fumarate + a quinol</text>
        <dbReference type="Rhea" id="RHEA:40523"/>
        <dbReference type="ChEBI" id="CHEBI:24646"/>
        <dbReference type="ChEBI" id="CHEBI:29806"/>
        <dbReference type="ChEBI" id="CHEBI:30031"/>
        <dbReference type="ChEBI" id="CHEBI:132124"/>
        <dbReference type="EC" id="1.3.5.1"/>
    </reaction>
</comment>
<comment type="subunit">
    <text evidence="16">Part of an enzyme complex containing three subunits: a flavoprotein (frdA), an iron-sulfur protein (frdB), and diheme cytochrome b (frdC).</text>
</comment>
<dbReference type="NCBIfam" id="TIGR01812">
    <property type="entry name" value="sdhA_frdA_Gneg"/>
    <property type="match status" value="1"/>
</dbReference>
<evidence type="ECO:0000256" key="1">
    <source>
        <dbReference type="ARBA" id="ARBA00001974"/>
    </source>
</evidence>
<dbReference type="GO" id="GO:0009055">
    <property type="term" value="F:electron transfer activity"/>
    <property type="evidence" value="ECO:0007669"/>
    <property type="project" value="TreeGrafter"/>
</dbReference>
<dbReference type="InterPro" id="IPR014006">
    <property type="entry name" value="Succ_Dhase_FrdA_Gneg"/>
</dbReference>
<evidence type="ECO:0000256" key="3">
    <source>
        <dbReference type="ARBA" id="ARBA00008040"/>
    </source>
</evidence>
<dbReference type="EMBL" id="AAKBIN010000006">
    <property type="protein sequence ID" value="ECQ5400033.1"/>
    <property type="molecule type" value="Genomic_DNA"/>
</dbReference>
<dbReference type="FunFam" id="3.50.50.60:FF:000009">
    <property type="entry name" value="Succinate dehydrogenase flavoprotein subunit"/>
    <property type="match status" value="1"/>
</dbReference>
<dbReference type="AlphaFoldDB" id="A0A5Z1UDH5"/>
<dbReference type="SUPFAM" id="SSF51905">
    <property type="entry name" value="FAD/NAD(P)-binding domain"/>
    <property type="match status" value="1"/>
</dbReference>
<dbReference type="Gene3D" id="3.10.20.820">
    <property type="match status" value="1"/>
</dbReference>
<evidence type="ECO:0000256" key="9">
    <source>
        <dbReference type="ARBA" id="ARBA00022630"/>
    </source>
</evidence>
<dbReference type="EC" id="1.3.5.1" evidence="4"/>
<dbReference type="InterPro" id="IPR027477">
    <property type="entry name" value="Succ_DH/fumarate_Rdtase_cat_sf"/>
</dbReference>
<evidence type="ECO:0000256" key="11">
    <source>
        <dbReference type="ARBA" id="ARBA00022982"/>
    </source>
</evidence>
<evidence type="ECO:0000259" key="17">
    <source>
        <dbReference type="Pfam" id="PF00890"/>
    </source>
</evidence>
<reference evidence="19" key="1">
    <citation type="submission" date="2019-08" db="EMBL/GenBank/DDBJ databases">
        <authorList>
            <person name="Ashton P.M."/>
            <person name="Dallman T."/>
            <person name="Nair S."/>
            <person name="De Pinna E."/>
            <person name="Peters T."/>
            <person name="Grant K."/>
        </authorList>
    </citation>
    <scope>NUCLEOTIDE SEQUENCE</scope>
    <source>
        <strain evidence="19">277750</strain>
    </source>
</reference>
<keyword evidence="12" id="KW-0560">Oxidoreductase</keyword>
<dbReference type="Gene3D" id="1.20.58.100">
    <property type="entry name" value="Fumarate reductase/succinate dehydrogenase flavoprotein-like, C-terminal domain"/>
    <property type="match status" value="1"/>
</dbReference>
<name>A0A5Z1UDH5_CAMJU</name>
<accession>A0A5Z1UDH5</accession>
<evidence type="ECO:0000256" key="12">
    <source>
        <dbReference type="ARBA" id="ARBA00023002"/>
    </source>
</evidence>
<dbReference type="Gene3D" id="3.90.700.10">
    <property type="entry name" value="Succinate dehydrogenase/fumarate reductase flavoprotein, catalytic domain"/>
    <property type="match status" value="1"/>
</dbReference>
<dbReference type="GO" id="GO:0009061">
    <property type="term" value="P:anaerobic respiration"/>
    <property type="evidence" value="ECO:0007669"/>
    <property type="project" value="TreeGrafter"/>
</dbReference>
<dbReference type="InterPro" id="IPR030664">
    <property type="entry name" value="SdhA/FrdA/AprA"/>
</dbReference>
<organism evidence="19">
    <name type="scientific">Campylobacter jejuni</name>
    <dbReference type="NCBI Taxonomy" id="197"/>
    <lineage>
        <taxon>Bacteria</taxon>
        <taxon>Pseudomonadati</taxon>
        <taxon>Campylobacterota</taxon>
        <taxon>Epsilonproteobacteria</taxon>
        <taxon>Campylobacterales</taxon>
        <taxon>Campylobacteraceae</taxon>
        <taxon>Campylobacter</taxon>
    </lineage>
</organism>
<proteinExistence type="inferred from homology"/>
<dbReference type="InterPro" id="IPR036188">
    <property type="entry name" value="FAD/NAD-bd_sf"/>
</dbReference>
<dbReference type="GO" id="GO:0050660">
    <property type="term" value="F:flavin adenine dinucleotide binding"/>
    <property type="evidence" value="ECO:0007669"/>
    <property type="project" value="InterPro"/>
</dbReference>
<keyword evidence="11" id="KW-0249">Electron transport</keyword>
<keyword evidence="10" id="KW-0274">FAD</keyword>
<evidence type="ECO:0000256" key="13">
    <source>
        <dbReference type="ARBA" id="ARBA00023136"/>
    </source>
</evidence>
<evidence type="ECO:0000256" key="10">
    <source>
        <dbReference type="ARBA" id="ARBA00022827"/>
    </source>
</evidence>
<dbReference type="InterPro" id="IPR015939">
    <property type="entry name" value="Fum_Rdtase/Succ_DH_flav-like_C"/>
</dbReference>
<evidence type="ECO:0000256" key="14">
    <source>
        <dbReference type="ARBA" id="ARBA00030461"/>
    </source>
</evidence>
<dbReference type="NCBIfam" id="NF006383">
    <property type="entry name" value="PRK08626.1"/>
    <property type="match status" value="1"/>
</dbReference>
<dbReference type="InterPro" id="IPR037099">
    <property type="entry name" value="Fum_R/Succ_DH_flav-like_C_sf"/>
</dbReference>
<keyword evidence="8" id="KW-0997">Cell inner membrane</keyword>
<dbReference type="SUPFAM" id="SSF56425">
    <property type="entry name" value="Succinate dehydrogenase/fumarate reductase flavoprotein, catalytic domain"/>
    <property type="match status" value="1"/>
</dbReference>
<evidence type="ECO:0000256" key="6">
    <source>
        <dbReference type="ARBA" id="ARBA00022448"/>
    </source>
</evidence>
<dbReference type="PIRSF" id="PIRSF000171">
    <property type="entry name" value="SDHA_APRA_LASPO"/>
    <property type="match status" value="1"/>
</dbReference>
<dbReference type="SUPFAM" id="SSF46977">
    <property type="entry name" value="Succinate dehydrogenase/fumarate reductase flavoprotein C-terminal domain"/>
    <property type="match status" value="1"/>
</dbReference>
<feature type="domain" description="Fumarate reductase/succinate dehydrogenase flavoprotein-like C-terminal" evidence="18">
    <location>
        <begin position="473"/>
        <end position="602"/>
    </location>
</feature>
<dbReference type="InterPro" id="IPR003953">
    <property type="entry name" value="FAD-dep_OxRdtase_2_FAD-bd"/>
</dbReference>
<dbReference type="Gene3D" id="3.50.50.60">
    <property type="entry name" value="FAD/NAD(P)-binding domain"/>
    <property type="match status" value="1"/>
</dbReference>
<evidence type="ECO:0000256" key="8">
    <source>
        <dbReference type="ARBA" id="ARBA00022519"/>
    </source>
</evidence>
<evidence type="ECO:0000256" key="4">
    <source>
        <dbReference type="ARBA" id="ARBA00012792"/>
    </source>
</evidence>
<dbReference type="FunFam" id="3.90.700.10:FF:000005">
    <property type="entry name" value="Succinate dehydrogenase flavoprotein subunit"/>
    <property type="match status" value="1"/>
</dbReference>
<keyword evidence="7" id="KW-1003">Cell membrane</keyword>
<dbReference type="GO" id="GO:0008177">
    <property type="term" value="F:succinate dehydrogenase (quinone) activity"/>
    <property type="evidence" value="ECO:0007669"/>
    <property type="project" value="UniProtKB-EC"/>
</dbReference>
<sequence>MNIQYSDALVIGGGLAGLRAAIEVAKSGQSVTLLSICPVKRSHSAAVQGGMQASLANGAKGEGDNEDLHFADTVKGSDWGCDQEVARMFAQTAPKAVRELAAWGVPWTRVTKGPRTVVINAQKTVIEEKKEAHGLINARDFGGTKKWRTCYIADATGHCMLYGVANEAIKHQVKIIDRMEAVRIIHDGKKCLGVIARDLTNGQLIAYIARGTMIATGGYGRIYKQTTNAVICEGTGAAIALETGLCRLSNMEAVQFHPTPIVPSGILLTEGCRGDGGILRDVDGYRFMPDYEPEKKELASRDVVSRRMMEHIRKGKGVKSPYGDHLWLDISILGRAHVEKNLRDVQDICKTFNGIDPADEGPKGWAPVLPMQHYSMGGIRTKPTGESQWLNGLFACGEAACWDMHGFNRLGGNSCAETVVAGMIVGDYFADYCKNNGEVIDTNVVKDFLTKEYQYLKSLVDKEGKYNVFEIKNRMKEIMWDKVAIFRTGEGLKEAVDELEKLYKDSQDVKVHCKELDCANPELEEAYRVPRMLKIALCVAYGALLRTESRGAHYREDYPKRDDLNWMKRTNTFWVEGETLPRIEYEELDIMKMEIPPAFRGYGAKGNIIENPLSEKRQAEVDAIREKMEAEGKGRYEIQNALMPYELQAKYKAPNQRIGVDYE</sequence>
<evidence type="ECO:0000256" key="16">
    <source>
        <dbReference type="ARBA" id="ARBA00066269"/>
    </source>
</evidence>
<dbReference type="Pfam" id="PF00890">
    <property type="entry name" value="FAD_binding_2"/>
    <property type="match status" value="1"/>
</dbReference>
<evidence type="ECO:0000256" key="2">
    <source>
        <dbReference type="ARBA" id="ARBA00004515"/>
    </source>
</evidence>
<dbReference type="Pfam" id="PF02910">
    <property type="entry name" value="Succ_DH_flav_C"/>
    <property type="match status" value="1"/>
</dbReference>
<dbReference type="RefSeq" id="WP_052789894.1">
    <property type="nucleotide sequence ID" value="NZ_CAXRTE010000006.1"/>
</dbReference>
<dbReference type="GO" id="GO:0022900">
    <property type="term" value="P:electron transport chain"/>
    <property type="evidence" value="ECO:0007669"/>
    <property type="project" value="InterPro"/>
</dbReference>
<evidence type="ECO:0000256" key="7">
    <source>
        <dbReference type="ARBA" id="ARBA00022475"/>
    </source>
</evidence>
<dbReference type="PANTHER" id="PTHR11632">
    <property type="entry name" value="SUCCINATE DEHYDROGENASE 2 FLAVOPROTEIN SUBUNIT"/>
    <property type="match status" value="1"/>
</dbReference>
<keyword evidence="6" id="KW-0813">Transport</keyword>
<dbReference type="PANTHER" id="PTHR11632:SF71">
    <property type="entry name" value="FUMARATE REDUCTASE FLAVOPROTEIN SUBUNIT"/>
    <property type="match status" value="1"/>
</dbReference>
<keyword evidence="13" id="KW-0472">Membrane</keyword>
<protein>
    <recommendedName>
        <fullName evidence="5">Fumarate reductase flavoprotein subunit</fullName>
        <ecNumber evidence="4">1.3.5.1</ecNumber>
    </recommendedName>
    <alternativeName>
        <fullName evidence="14">Quinol-fumarate reductase flavoprotein subunit</fullName>
    </alternativeName>
</protein>
<keyword evidence="9" id="KW-0285">Flavoprotein</keyword>
<feature type="domain" description="FAD-dependent oxidoreductase 2 FAD-binding" evidence="17">
    <location>
        <begin position="7"/>
        <end position="414"/>
    </location>
</feature>
<comment type="similarity">
    <text evidence="3">Belongs to the FAD-dependent oxidoreductase 2 family. FRD/SDH subfamily.</text>
</comment>
<evidence type="ECO:0000313" key="19">
    <source>
        <dbReference type="EMBL" id="ECQ5400033.1"/>
    </source>
</evidence>
<evidence type="ECO:0000256" key="15">
    <source>
        <dbReference type="ARBA" id="ARBA00049220"/>
    </source>
</evidence>
<comment type="cofactor">
    <cofactor evidence="1">
        <name>FAD</name>
        <dbReference type="ChEBI" id="CHEBI:57692"/>
    </cofactor>
</comment>